<keyword evidence="2" id="KW-0812">Transmembrane</keyword>
<name>A0ABX2P0A5_9BURK</name>
<proteinExistence type="inferred from homology"/>
<keyword evidence="2" id="KW-0449">Lipoprotein</keyword>
<protein>
    <submittedName>
        <fullName evidence="4">Efflux transporter outer membrane subunit</fullName>
    </submittedName>
</protein>
<dbReference type="NCBIfam" id="TIGR01845">
    <property type="entry name" value="outer_NodT"/>
    <property type="match status" value="1"/>
</dbReference>
<comment type="similarity">
    <text evidence="1 2">Belongs to the outer membrane factor (OMF) (TC 1.B.17) family.</text>
</comment>
<keyword evidence="3" id="KW-0175">Coiled coil</keyword>
<keyword evidence="2" id="KW-0564">Palmitate</keyword>
<evidence type="ECO:0000256" key="3">
    <source>
        <dbReference type="SAM" id="Coils"/>
    </source>
</evidence>
<feature type="coiled-coil region" evidence="3">
    <location>
        <begin position="70"/>
        <end position="104"/>
    </location>
</feature>
<evidence type="ECO:0000313" key="4">
    <source>
        <dbReference type="EMBL" id="NVI09540.1"/>
    </source>
</evidence>
<evidence type="ECO:0000256" key="2">
    <source>
        <dbReference type="RuleBase" id="RU362097"/>
    </source>
</evidence>
<keyword evidence="2" id="KW-1134">Transmembrane beta strand</keyword>
<dbReference type="RefSeq" id="WP_176369898.1">
    <property type="nucleotide sequence ID" value="NZ_JBNDJB010000001.1"/>
</dbReference>
<accession>A0ABX2P0A5</accession>
<organism evidence="4 5">
    <name type="scientific">Paraburkholderia youngii</name>
    <dbReference type="NCBI Taxonomy" id="2782701"/>
    <lineage>
        <taxon>Bacteria</taxon>
        <taxon>Pseudomonadati</taxon>
        <taxon>Pseudomonadota</taxon>
        <taxon>Betaproteobacteria</taxon>
        <taxon>Burkholderiales</taxon>
        <taxon>Burkholderiaceae</taxon>
        <taxon>Paraburkholderia</taxon>
    </lineage>
</organism>
<feature type="coiled-coil region" evidence="3">
    <location>
        <begin position="407"/>
        <end position="455"/>
    </location>
</feature>
<keyword evidence="5" id="KW-1185">Reference proteome</keyword>
<evidence type="ECO:0000256" key="1">
    <source>
        <dbReference type="ARBA" id="ARBA00007613"/>
    </source>
</evidence>
<dbReference type="PANTHER" id="PTHR30203:SF21">
    <property type="entry name" value="OUTER MEMBRANE COMPONENT OF MULTIDRUG EFFLUX PUMP-RELATED"/>
    <property type="match status" value="1"/>
</dbReference>
<evidence type="ECO:0000313" key="5">
    <source>
        <dbReference type="Proteomes" id="UP000821598"/>
    </source>
</evidence>
<dbReference type="InterPro" id="IPR010131">
    <property type="entry name" value="MdtP/NodT-like"/>
</dbReference>
<dbReference type="Gene3D" id="2.20.200.10">
    <property type="entry name" value="Outer membrane efflux proteins (OEP)"/>
    <property type="match status" value="1"/>
</dbReference>
<comment type="subcellular location">
    <subcellularLocation>
        <location evidence="2">Cell membrane</location>
        <topology evidence="2">Lipid-anchor</topology>
    </subcellularLocation>
</comment>
<gene>
    <name evidence="4" type="ORF">FSB64_39155</name>
</gene>
<sequence>MRIRTATRVFTGTSCLLLAACMVGPNYRVPEQAMMNAPAARRAFLESSDPALSEAALPSYWWRLYSNPRLDALIEEALAANTNLRMANANLERSRALLREARTLRQPSVAVGGSVERAQLAGEQYLQPVTPPVSSYYETELTVGYDLDLFGGIRRGIEAAKADDEAVEAARDLVRVNVAAETARAYAGACGLGLQLSATRKSLALQRQSLELTKELRKHGRAIDLDVTRSQQLVDQLTTNIPALDAGRRNALYRLATLTGRPPSKFDADLENCEAPPRLTQPLPIGDGAALLKRRPDIREAERQLAAATAEIGVATAQLYPDIQIGFSAGSIGTTATAFTSPTNFWQLGSLIKWQVNQSAARAHIAAANASAKFALANFDGTVLAALADTESALNTYVHDLQREVSAEAARDDAATVERDAERLQAGGRATALTVIDAQRTLAAAEQSLAQLKSAISDDQVAVFLALGGGWESAPEVGSSARTP</sequence>
<dbReference type="SUPFAM" id="SSF56954">
    <property type="entry name" value="Outer membrane efflux proteins (OEP)"/>
    <property type="match status" value="1"/>
</dbReference>
<keyword evidence="2" id="KW-0472">Membrane</keyword>
<dbReference type="InterPro" id="IPR003423">
    <property type="entry name" value="OMP_efflux"/>
</dbReference>
<dbReference type="PROSITE" id="PS51257">
    <property type="entry name" value="PROKAR_LIPOPROTEIN"/>
    <property type="match status" value="1"/>
</dbReference>
<dbReference type="Proteomes" id="UP000821598">
    <property type="component" value="Unassembled WGS sequence"/>
</dbReference>
<reference evidence="4 5" key="1">
    <citation type="submission" date="2019-08" db="EMBL/GenBank/DDBJ databases">
        <title>Paraburkholderia simonii sp. nov. and P. youngii sp. nov. Brazilian and Mexican Mimosa-associated rhizobia.</title>
        <authorList>
            <person name="Mavima L."/>
            <person name="Beukes C.W."/>
            <person name="Palmer M."/>
            <person name="De Meyer S.E."/>
            <person name="James E.K."/>
            <person name="Maluk M."/>
            <person name="Avontuur J.R."/>
            <person name="Chan W.Y."/>
            <person name="Venter S.N."/>
            <person name="Steenkamp E.T."/>
        </authorList>
    </citation>
    <scope>NUCLEOTIDE SEQUENCE [LARGE SCALE GENOMIC DNA]</scope>
    <source>
        <strain evidence="4 5">JPY454</strain>
    </source>
</reference>
<dbReference type="Pfam" id="PF02321">
    <property type="entry name" value="OEP"/>
    <property type="match status" value="2"/>
</dbReference>
<comment type="caution">
    <text evidence="4">The sequence shown here is derived from an EMBL/GenBank/DDBJ whole genome shotgun (WGS) entry which is preliminary data.</text>
</comment>
<dbReference type="Gene3D" id="1.20.1600.10">
    <property type="entry name" value="Outer membrane efflux proteins (OEP)"/>
    <property type="match status" value="1"/>
</dbReference>
<dbReference type="EMBL" id="VOMC01000096">
    <property type="protein sequence ID" value="NVI09540.1"/>
    <property type="molecule type" value="Genomic_DNA"/>
</dbReference>
<dbReference type="PANTHER" id="PTHR30203">
    <property type="entry name" value="OUTER MEMBRANE CATION EFFLUX PROTEIN"/>
    <property type="match status" value="1"/>
</dbReference>